<evidence type="ECO:0000313" key="16">
    <source>
        <dbReference type="EMBL" id="OGY98861.1"/>
    </source>
</evidence>
<keyword evidence="11 14" id="KW-0648">Protein biosynthesis</keyword>
<organism evidence="16 17">
    <name type="scientific">Candidatus Liptonbacteria bacterium RIFCSPLOWO2_01_FULL_45_15</name>
    <dbReference type="NCBI Taxonomy" id="1798649"/>
    <lineage>
        <taxon>Bacteria</taxon>
        <taxon>Candidatus Liptoniibacteriota</taxon>
    </lineage>
</organism>
<gene>
    <name evidence="14" type="primary">thrS</name>
    <name evidence="16" type="ORF">A3B13_00945</name>
</gene>
<dbReference type="PANTHER" id="PTHR11451:SF44">
    <property type="entry name" value="THREONINE--TRNA LIGASE, CHLOROPLASTIC_MITOCHONDRIAL 2"/>
    <property type="match status" value="1"/>
</dbReference>
<dbReference type="InterPro" id="IPR033728">
    <property type="entry name" value="ThrRS_core"/>
</dbReference>
<dbReference type="FunFam" id="3.30.930.10:FF:000019">
    <property type="entry name" value="Threonine--tRNA ligase"/>
    <property type="match status" value="1"/>
</dbReference>
<dbReference type="InterPro" id="IPR002314">
    <property type="entry name" value="aa-tRNA-synt_IIb"/>
</dbReference>
<keyword evidence="6 14" id="KW-0479">Metal-binding</keyword>
<feature type="domain" description="Aminoacyl-transfer RNA synthetases class-II family profile" evidence="15">
    <location>
        <begin position="194"/>
        <end position="497"/>
    </location>
</feature>
<evidence type="ECO:0000256" key="4">
    <source>
        <dbReference type="ARBA" id="ARBA00022555"/>
    </source>
</evidence>
<dbReference type="EMBL" id="MHKZ01000051">
    <property type="protein sequence ID" value="OGY98861.1"/>
    <property type="molecule type" value="Genomic_DNA"/>
</dbReference>
<comment type="cofactor">
    <cofactor evidence="14">
        <name>Zn(2+)</name>
        <dbReference type="ChEBI" id="CHEBI:29105"/>
    </cofactor>
    <text evidence="14">Binds 1 zinc ion per subunit.</text>
</comment>
<keyword evidence="10 14" id="KW-0694">RNA-binding</keyword>
<dbReference type="InterPro" id="IPR012947">
    <property type="entry name" value="tRNA_SAD"/>
</dbReference>
<dbReference type="SUPFAM" id="SSF55681">
    <property type="entry name" value="Class II aaRS and biotin synthetases"/>
    <property type="match status" value="1"/>
</dbReference>
<comment type="similarity">
    <text evidence="2 14">Belongs to the class-II aminoacyl-tRNA synthetase family.</text>
</comment>
<dbReference type="InterPro" id="IPR018163">
    <property type="entry name" value="Thr/Ala-tRNA-synth_IIc_edit"/>
</dbReference>
<dbReference type="CDD" id="cd00860">
    <property type="entry name" value="ThrRS_anticodon"/>
    <property type="match status" value="1"/>
</dbReference>
<comment type="subunit">
    <text evidence="14">Homodimer.</text>
</comment>
<feature type="binding site" evidence="14">
    <location>
        <position position="349"/>
    </location>
    <ligand>
        <name>Zn(2+)</name>
        <dbReference type="ChEBI" id="CHEBI:29105"/>
        <note>catalytic</note>
    </ligand>
</feature>
<dbReference type="Proteomes" id="UP000176287">
    <property type="component" value="Unassembled WGS sequence"/>
</dbReference>
<evidence type="ECO:0000313" key="17">
    <source>
        <dbReference type="Proteomes" id="UP000176287"/>
    </source>
</evidence>
<evidence type="ECO:0000256" key="3">
    <source>
        <dbReference type="ARBA" id="ARBA00022490"/>
    </source>
</evidence>
<dbReference type="GO" id="GO:0006435">
    <property type="term" value="P:threonyl-tRNA aminoacylation"/>
    <property type="evidence" value="ECO:0007669"/>
    <property type="project" value="UniProtKB-UniRule"/>
</dbReference>
<dbReference type="NCBIfam" id="TIGR00418">
    <property type="entry name" value="thrS"/>
    <property type="match status" value="1"/>
</dbReference>
<evidence type="ECO:0000256" key="9">
    <source>
        <dbReference type="ARBA" id="ARBA00022840"/>
    </source>
</evidence>
<keyword evidence="9 14" id="KW-0067">ATP-binding</keyword>
<evidence type="ECO:0000256" key="11">
    <source>
        <dbReference type="ARBA" id="ARBA00022917"/>
    </source>
</evidence>
<dbReference type="GO" id="GO:0004829">
    <property type="term" value="F:threonine-tRNA ligase activity"/>
    <property type="evidence" value="ECO:0007669"/>
    <property type="project" value="UniProtKB-UniRule"/>
</dbReference>
<evidence type="ECO:0000256" key="2">
    <source>
        <dbReference type="ARBA" id="ARBA00008226"/>
    </source>
</evidence>
<dbReference type="GO" id="GO:0046872">
    <property type="term" value="F:metal ion binding"/>
    <property type="evidence" value="ECO:0007669"/>
    <property type="project" value="UniProtKB-KW"/>
</dbReference>
<protein>
    <recommendedName>
        <fullName evidence="14">Threonine--tRNA ligase</fullName>
        <ecNumber evidence="14">6.1.1.3</ecNumber>
    </recommendedName>
    <alternativeName>
        <fullName evidence="14">Threonyl-tRNA synthetase</fullName>
        <shortName evidence="14">ThrRS</shortName>
    </alternativeName>
</protein>
<dbReference type="AlphaFoldDB" id="A0A1G2CCE7"/>
<feature type="binding site" evidence="14">
    <location>
        <position position="474"/>
    </location>
    <ligand>
        <name>Zn(2+)</name>
        <dbReference type="ChEBI" id="CHEBI:29105"/>
        <note>catalytic</note>
    </ligand>
</feature>
<dbReference type="InterPro" id="IPR002320">
    <property type="entry name" value="Thr-tRNA-ligase_IIa"/>
</dbReference>
<evidence type="ECO:0000256" key="8">
    <source>
        <dbReference type="ARBA" id="ARBA00022833"/>
    </source>
</evidence>
<sequence>MAKTAKDSKIDNIRHSLAHLLAAAVLKRFPKAKLGIGPVIENGFYYDFLINADERGLTQIKETDLPEIEKEMRRLIRMNLSFTGKKIMPAEAKKLFNDQQFKLDLIKEFIKETKTLTAYTIWEKGPRQSASSLRESAIFVDLCKGGHVKNTSEINIDAFKLTHVAGAYWRGDEKKPQLQRVYGLAFETKNGLDDYLKMREEAERRDHKKLGPQLKIFMFHEAAPGMPYWLPNGTLIYNELINFWREEHKKRNYHEIISPLLNKKELYITSGHYEHYWEEMFVAKTDESEEYGVKAMNCPNAMVVFGSEPRSYRDLPLRFADTDTLHRHERSGTLNGLLRVREFRQDDAHCFVSEAQIGDEYKEIFKIVERFYSVFGLSYSFRLGTRPEKFMGDKKTWDRAEKTLTKILKESGKKFAILEGDGAFYGPKVDILMKDSIGREWQMGTIQLDFQQPRNFRLEYADKDGGKKTPVAIHRVIYGSLERFIGILIEHFAGAFPLWLSPVQVAILPLSEKFTEYANDVFAKIRENNIRVEISDSGETLGKRIREAEMKKIPYVLVVGEREETSKTVSVRHYRRGQDGNTSIEKLAEKIKREIAEKVI</sequence>
<keyword evidence="3 14" id="KW-0963">Cytoplasm</keyword>
<comment type="subcellular location">
    <subcellularLocation>
        <location evidence="1 14">Cytoplasm</location>
    </subcellularLocation>
</comment>
<dbReference type="InterPro" id="IPR045864">
    <property type="entry name" value="aa-tRNA-synth_II/BPL/LPL"/>
</dbReference>
<comment type="caution">
    <text evidence="16">The sequence shown here is derived from an EMBL/GenBank/DDBJ whole genome shotgun (WGS) entry which is preliminary data.</text>
</comment>
<dbReference type="Gene3D" id="3.30.930.10">
    <property type="entry name" value="Bira Bifunctional Protein, Domain 2"/>
    <property type="match status" value="1"/>
</dbReference>
<dbReference type="SUPFAM" id="SSF52954">
    <property type="entry name" value="Class II aaRS ABD-related"/>
    <property type="match status" value="1"/>
</dbReference>
<dbReference type="EC" id="6.1.1.3" evidence="14"/>
<dbReference type="Pfam" id="PF00587">
    <property type="entry name" value="tRNA-synt_2b"/>
    <property type="match status" value="1"/>
</dbReference>
<dbReference type="InterPro" id="IPR006195">
    <property type="entry name" value="aa-tRNA-synth_II"/>
</dbReference>
<dbReference type="GO" id="GO:0005524">
    <property type="term" value="F:ATP binding"/>
    <property type="evidence" value="ECO:0007669"/>
    <property type="project" value="UniProtKB-UniRule"/>
</dbReference>
<evidence type="ECO:0000256" key="6">
    <source>
        <dbReference type="ARBA" id="ARBA00022723"/>
    </source>
</evidence>
<dbReference type="Pfam" id="PF03129">
    <property type="entry name" value="HGTP_anticodon"/>
    <property type="match status" value="1"/>
</dbReference>
<dbReference type="Pfam" id="PF07973">
    <property type="entry name" value="tRNA_SAD"/>
    <property type="match status" value="1"/>
</dbReference>
<evidence type="ECO:0000256" key="13">
    <source>
        <dbReference type="ARBA" id="ARBA00049515"/>
    </source>
</evidence>
<dbReference type="GO" id="GO:0005737">
    <property type="term" value="C:cytoplasm"/>
    <property type="evidence" value="ECO:0007669"/>
    <property type="project" value="UniProtKB-SubCell"/>
</dbReference>
<evidence type="ECO:0000256" key="5">
    <source>
        <dbReference type="ARBA" id="ARBA00022598"/>
    </source>
</evidence>
<dbReference type="FunFam" id="3.30.980.10:FF:000005">
    <property type="entry name" value="Threonyl-tRNA synthetase, mitochondrial"/>
    <property type="match status" value="1"/>
</dbReference>
<evidence type="ECO:0000256" key="10">
    <source>
        <dbReference type="ARBA" id="ARBA00022884"/>
    </source>
</evidence>
<name>A0A1G2CCE7_9BACT</name>
<evidence type="ECO:0000256" key="12">
    <source>
        <dbReference type="ARBA" id="ARBA00023146"/>
    </source>
</evidence>
<dbReference type="HAMAP" id="MF_00184">
    <property type="entry name" value="Thr_tRNA_synth"/>
    <property type="match status" value="1"/>
</dbReference>
<comment type="catalytic activity">
    <reaction evidence="13 14">
        <text>tRNA(Thr) + L-threonine + ATP = L-threonyl-tRNA(Thr) + AMP + diphosphate + H(+)</text>
        <dbReference type="Rhea" id="RHEA:24624"/>
        <dbReference type="Rhea" id="RHEA-COMP:9670"/>
        <dbReference type="Rhea" id="RHEA-COMP:9704"/>
        <dbReference type="ChEBI" id="CHEBI:15378"/>
        <dbReference type="ChEBI" id="CHEBI:30616"/>
        <dbReference type="ChEBI" id="CHEBI:33019"/>
        <dbReference type="ChEBI" id="CHEBI:57926"/>
        <dbReference type="ChEBI" id="CHEBI:78442"/>
        <dbReference type="ChEBI" id="CHEBI:78534"/>
        <dbReference type="ChEBI" id="CHEBI:456215"/>
        <dbReference type="EC" id="6.1.1.3"/>
    </reaction>
</comment>
<reference evidence="16 17" key="1">
    <citation type="journal article" date="2016" name="Nat. Commun.">
        <title>Thousands of microbial genomes shed light on interconnected biogeochemical processes in an aquifer system.</title>
        <authorList>
            <person name="Anantharaman K."/>
            <person name="Brown C.T."/>
            <person name="Hug L.A."/>
            <person name="Sharon I."/>
            <person name="Castelle C.J."/>
            <person name="Probst A.J."/>
            <person name="Thomas B.C."/>
            <person name="Singh A."/>
            <person name="Wilkins M.J."/>
            <person name="Karaoz U."/>
            <person name="Brodie E.L."/>
            <person name="Williams K.H."/>
            <person name="Hubbard S.S."/>
            <person name="Banfield J.F."/>
        </authorList>
    </citation>
    <scope>NUCLEOTIDE SEQUENCE [LARGE SCALE GENOMIC DNA]</scope>
</reference>
<dbReference type="SUPFAM" id="SSF55186">
    <property type="entry name" value="ThrRS/AlaRS common domain"/>
    <property type="match status" value="1"/>
</dbReference>
<feature type="binding site" evidence="14">
    <location>
        <position position="298"/>
    </location>
    <ligand>
        <name>Zn(2+)</name>
        <dbReference type="ChEBI" id="CHEBI:29105"/>
        <note>catalytic</note>
    </ligand>
</feature>
<keyword evidence="8 14" id="KW-0862">Zinc</keyword>
<accession>A0A1G2CCE7</accession>
<evidence type="ECO:0000256" key="7">
    <source>
        <dbReference type="ARBA" id="ARBA00022741"/>
    </source>
</evidence>
<dbReference type="GO" id="GO:0000049">
    <property type="term" value="F:tRNA binding"/>
    <property type="evidence" value="ECO:0007669"/>
    <property type="project" value="UniProtKB-KW"/>
</dbReference>
<keyword evidence="7 14" id="KW-0547">Nucleotide-binding</keyword>
<dbReference type="CDD" id="cd00771">
    <property type="entry name" value="ThrRS_core"/>
    <property type="match status" value="1"/>
</dbReference>
<dbReference type="InterPro" id="IPR004154">
    <property type="entry name" value="Anticodon-bd"/>
</dbReference>
<keyword evidence="12 14" id="KW-0030">Aminoacyl-tRNA synthetase</keyword>
<dbReference type="InterPro" id="IPR047246">
    <property type="entry name" value="ThrRS_anticodon"/>
</dbReference>
<proteinExistence type="inferred from homology"/>
<dbReference type="Gene3D" id="3.40.50.800">
    <property type="entry name" value="Anticodon-binding domain"/>
    <property type="match status" value="1"/>
</dbReference>
<dbReference type="PROSITE" id="PS50862">
    <property type="entry name" value="AA_TRNA_LIGASE_II"/>
    <property type="match status" value="1"/>
</dbReference>
<dbReference type="PRINTS" id="PR01047">
    <property type="entry name" value="TRNASYNTHTHR"/>
</dbReference>
<evidence type="ECO:0000259" key="15">
    <source>
        <dbReference type="PROSITE" id="PS50862"/>
    </source>
</evidence>
<feature type="region of interest" description="Catalytic" evidence="14">
    <location>
        <begin position="206"/>
        <end position="497"/>
    </location>
</feature>
<dbReference type="Gene3D" id="3.30.980.10">
    <property type="entry name" value="Threonyl-trna Synthetase, Chain A, domain 2"/>
    <property type="match status" value="1"/>
</dbReference>
<dbReference type="STRING" id="1798649.A3B13_00945"/>
<dbReference type="InterPro" id="IPR036621">
    <property type="entry name" value="Anticodon-bd_dom_sf"/>
</dbReference>
<dbReference type="FunFam" id="3.40.50.800:FF:000001">
    <property type="entry name" value="Threonine--tRNA ligase"/>
    <property type="match status" value="1"/>
</dbReference>
<dbReference type="Gene3D" id="3.30.54.20">
    <property type="match status" value="1"/>
</dbReference>
<evidence type="ECO:0000256" key="14">
    <source>
        <dbReference type="HAMAP-Rule" id="MF_00184"/>
    </source>
</evidence>
<dbReference type="SMART" id="SM00863">
    <property type="entry name" value="tRNA_SAD"/>
    <property type="match status" value="1"/>
</dbReference>
<dbReference type="PANTHER" id="PTHR11451">
    <property type="entry name" value="THREONINE-TRNA LIGASE"/>
    <property type="match status" value="1"/>
</dbReference>
<keyword evidence="5 14" id="KW-0436">Ligase</keyword>
<evidence type="ECO:0000256" key="1">
    <source>
        <dbReference type="ARBA" id="ARBA00004496"/>
    </source>
</evidence>
<keyword evidence="4 14" id="KW-0820">tRNA-binding</keyword>